<dbReference type="GeneID" id="112294851"/>
<dbReference type="EnsemblPlants" id="Pp3c17_19510V3.2">
    <property type="protein sequence ID" value="Pp3c17_19510V3.2"/>
    <property type="gene ID" value="Pp3c17_19510"/>
</dbReference>
<dbReference type="RefSeq" id="XP_024401543.1">
    <property type="nucleotide sequence ID" value="XM_024545775.2"/>
</dbReference>
<protein>
    <recommendedName>
        <fullName evidence="5">DUF3598 domain-containing protein</fullName>
    </recommendedName>
</protein>
<sequence>MSISLLSLLSPSPTCLSRSLSSSSFSIERASCTTTTSLALNGNLRGRERCGRGMPGSVSFERRLVERAAGGDQPSGVVLEEPTSATGSSGSLNWEAFAAQVSGEWDGYSAEFNFAGEPIQLPSNIVPDAFREWGVEIHDWQTQAPTLAHPEEGHLWYKVIRLHPTVGCEADAATVYSVQVSDVQSNVSALAYHSSGSYTTVWRGKCVTQESKSTGPGKEVTREGDVIELEQCIVHDRKRIRVLQQLGARRRVMIYRETWEGPFRNGESLCGCATGNSAFATQKPLQGDSLAGSWHAELYTAQNLENQQTFISGELIPSGVEDFDRKLADEALYLPKDSWTCLRKSESGNAVVETGWLVQPDQAIVSICEVGSFGDLKAVSLRVEKRIPGK</sequence>
<gene>
    <name evidence="3" type="primary">LOC112294851</name>
    <name evidence="2" type="ORF">PHYPA_022326</name>
</gene>
<name>A0A2K1J4L4_PHYPA</name>
<accession>A0A2K1J4L4</accession>
<dbReference type="Proteomes" id="UP000006727">
    <property type="component" value="Chromosome 17"/>
</dbReference>
<dbReference type="Gramene" id="Pp3c17_19510V3.1">
    <property type="protein sequence ID" value="Pp3c17_19510V3.1"/>
    <property type="gene ID" value="Pp3c17_19510"/>
</dbReference>
<evidence type="ECO:0000313" key="3">
    <source>
        <dbReference type="EnsemblPlants" id="Pp3c17_19510V3.1"/>
    </source>
</evidence>
<reference evidence="2 4" key="1">
    <citation type="journal article" date="2008" name="Science">
        <title>The Physcomitrella genome reveals evolutionary insights into the conquest of land by plants.</title>
        <authorList>
            <person name="Rensing S."/>
            <person name="Lang D."/>
            <person name="Zimmer A."/>
            <person name="Terry A."/>
            <person name="Salamov A."/>
            <person name="Shapiro H."/>
            <person name="Nishiyama T."/>
            <person name="Perroud P.-F."/>
            <person name="Lindquist E."/>
            <person name="Kamisugi Y."/>
            <person name="Tanahashi T."/>
            <person name="Sakakibara K."/>
            <person name="Fujita T."/>
            <person name="Oishi K."/>
            <person name="Shin-I T."/>
            <person name="Kuroki Y."/>
            <person name="Toyoda A."/>
            <person name="Suzuki Y."/>
            <person name="Hashimoto A."/>
            <person name="Yamaguchi K."/>
            <person name="Sugano A."/>
            <person name="Kohara Y."/>
            <person name="Fujiyama A."/>
            <person name="Anterola A."/>
            <person name="Aoki S."/>
            <person name="Ashton N."/>
            <person name="Barbazuk W.B."/>
            <person name="Barker E."/>
            <person name="Bennetzen J."/>
            <person name="Bezanilla M."/>
            <person name="Blankenship R."/>
            <person name="Cho S.H."/>
            <person name="Dutcher S."/>
            <person name="Estelle M."/>
            <person name="Fawcett J.A."/>
            <person name="Gundlach H."/>
            <person name="Hanada K."/>
            <person name="Heyl A."/>
            <person name="Hicks K.A."/>
            <person name="Hugh J."/>
            <person name="Lohr M."/>
            <person name="Mayer K."/>
            <person name="Melkozernov A."/>
            <person name="Murata T."/>
            <person name="Nelson D."/>
            <person name="Pils B."/>
            <person name="Prigge M."/>
            <person name="Reiss B."/>
            <person name="Renner T."/>
            <person name="Rombauts S."/>
            <person name="Rushton P."/>
            <person name="Sanderfoot A."/>
            <person name="Schween G."/>
            <person name="Shiu S.-H."/>
            <person name="Stueber K."/>
            <person name="Theodoulou F.L."/>
            <person name="Tu H."/>
            <person name="Van de Peer Y."/>
            <person name="Verrier P.J."/>
            <person name="Waters E."/>
            <person name="Wood A."/>
            <person name="Yang L."/>
            <person name="Cove D."/>
            <person name="Cuming A."/>
            <person name="Hasebe M."/>
            <person name="Lucas S."/>
            <person name="Mishler D.B."/>
            <person name="Reski R."/>
            <person name="Grigoriev I."/>
            <person name="Quatrano R.S."/>
            <person name="Boore J.L."/>
        </authorList>
    </citation>
    <scope>NUCLEOTIDE SEQUENCE [LARGE SCALE GENOMIC DNA]</scope>
    <source>
        <strain evidence="3 4">cv. Gransden 2004</strain>
    </source>
</reference>
<reference evidence="3" key="3">
    <citation type="submission" date="2020-12" db="UniProtKB">
        <authorList>
            <consortium name="EnsemblPlants"/>
        </authorList>
    </citation>
    <scope>IDENTIFICATION</scope>
</reference>
<dbReference type="EnsemblPlants" id="Pp3c17_19510V3.1">
    <property type="protein sequence ID" value="Pp3c17_19510V3.1"/>
    <property type="gene ID" value="Pp3c17_19510"/>
</dbReference>
<dbReference type="OrthoDB" id="1883156at2759"/>
<organism evidence="2">
    <name type="scientific">Physcomitrium patens</name>
    <name type="common">Spreading-leaved earth moss</name>
    <name type="synonym">Physcomitrella patens</name>
    <dbReference type="NCBI Taxonomy" id="3218"/>
    <lineage>
        <taxon>Eukaryota</taxon>
        <taxon>Viridiplantae</taxon>
        <taxon>Streptophyta</taxon>
        <taxon>Embryophyta</taxon>
        <taxon>Bryophyta</taxon>
        <taxon>Bryophytina</taxon>
        <taxon>Bryopsida</taxon>
        <taxon>Funariidae</taxon>
        <taxon>Funariales</taxon>
        <taxon>Funariaceae</taxon>
        <taxon>Physcomitrium</taxon>
    </lineage>
</organism>
<evidence type="ECO:0008006" key="5">
    <source>
        <dbReference type="Google" id="ProtNLM"/>
    </source>
</evidence>
<dbReference type="AlphaFoldDB" id="A0A2K1J4L4"/>
<dbReference type="FunCoup" id="A0A2K1J4L4">
    <property type="interactions" value="1842"/>
</dbReference>
<dbReference type="OMA" id="GETCIEV"/>
<evidence type="ECO:0000313" key="2">
    <source>
        <dbReference type="EMBL" id="PNR36475.1"/>
    </source>
</evidence>
<feature type="region of interest" description="Disordered" evidence="1">
    <location>
        <begin position="69"/>
        <end position="90"/>
    </location>
</feature>
<proteinExistence type="predicted"/>
<evidence type="ECO:0000313" key="4">
    <source>
        <dbReference type="Proteomes" id="UP000006727"/>
    </source>
</evidence>
<dbReference type="KEGG" id="ppp:112294851"/>
<dbReference type="Gramene" id="Pp3c17_19510V3.2">
    <property type="protein sequence ID" value="Pp3c17_19510V3.2"/>
    <property type="gene ID" value="Pp3c17_19510"/>
</dbReference>
<dbReference type="STRING" id="3218.A0A2K1J4L4"/>
<reference evidence="2 4" key="2">
    <citation type="journal article" date="2018" name="Plant J.">
        <title>The Physcomitrella patens chromosome-scale assembly reveals moss genome structure and evolution.</title>
        <authorList>
            <person name="Lang D."/>
            <person name="Ullrich K.K."/>
            <person name="Murat F."/>
            <person name="Fuchs J."/>
            <person name="Jenkins J."/>
            <person name="Haas F.B."/>
            <person name="Piednoel M."/>
            <person name="Gundlach H."/>
            <person name="Van Bel M."/>
            <person name="Meyberg R."/>
            <person name="Vives C."/>
            <person name="Morata J."/>
            <person name="Symeonidi A."/>
            <person name="Hiss M."/>
            <person name="Muchero W."/>
            <person name="Kamisugi Y."/>
            <person name="Saleh O."/>
            <person name="Blanc G."/>
            <person name="Decker E.L."/>
            <person name="van Gessel N."/>
            <person name="Grimwood J."/>
            <person name="Hayes R.D."/>
            <person name="Graham S.W."/>
            <person name="Gunter L.E."/>
            <person name="McDaniel S.F."/>
            <person name="Hoernstein S.N.W."/>
            <person name="Larsson A."/>
            <person name="Li F.W."/>
            <person name="Perroud P.F."/>
            <person name="Phillips J."/>
            <person name="Ranjan P."/>
            <person name="Rokshar D.S."/>
            <person name="Rothfels C.J."/>
            <person name="Schneider L."/>
            <person name="Shu S."/>
            <person name="Stevenson D.W."/>
            <person name="Thummler F."/>
            <person name="Tillich M."/>
            <person name="Villarreal Aguilar J.C."/>
            <person name="Widiez T."/>
            <person name="Wong G.K."/>
            <person name="Wymore A."/>
            <person name="Zhang Y."/>
            <person name="Zimmer A.D."/>
            <person name="Quatrano R.S."/>
            <person name="Mayer K.F.X."/>
            <person name="Goodstein D."/>
            <person name="Casacuberta J.M."/>
            <person name="Vandepoele K."/>
            <person name="Reski R."/>
            <person name="Cuming A.C."/>
            <person name="Tuskan G.A."/>
            <person name="Maumus F."/>
            <person name="Salse J."/>
            <person name="Schmutz J."/>
            <person name="Rensing S.A."/>
        </authorList>
    </citation>
    <scope>NUCLEOTIDE SEQUENCE [LARGE SCALE GENOMIC DNA]</scope>
    <source>
        <strain evidence="3 4">cv. Gransden 2004</strain>
    </source>
</reference>
<dbReference type="PaxDb" id="3218-PP1S65_181V6.1"/>
<evidence type="ECO:0000256" key="1">
    <source>
        <dbReference type="SAM" id="MobiDB-lite"/>
    </source>
</evidence>
<keyword evidence="4" id="KW-1185">Reference proteome</keyword>
<dbReference type="EMBL" id="ABEU02000017">
    <property type="protein sequence ID" value="PNR36475.1"/>
    <property type="molecule type" value="Genomic_DNA"/>
</dbReference>